<evidence type="ECO:0000256" key="2">
    <source>
        <dbReference type="ARBA" id="ARBA00022475"/>
    </source>
</evidence>
<accession>A0A562NTK9</accession>
<evidence type="ECO:0000256" key="6">
    <source>
        <dbReference type="SAM" id="Phobius"/>
    </source>
</evidence>
<feature type="transmembrane region" description="Helical" evidence="6">
    <location>
        <begin position="238"/>
        <end position="258"/>
    </location>
</feature>
<proteinExistence type="predicted"/>
<dbReference type="EMBL" id="VLKT01000019">
    <property type="protein sequence ID" value="TWI35390.1"/>
    <property type="molecule type" value="Genomic_DNA"/>
</dbReference>
<dbReference type="AlphaFoldDB" id="A0A562NTK9"/>
<keyword evidence="3 6" id="KW-0812">Transmembrane</keyword>
<evidence type="ECO:0000256" key="5">
    <source>
        <dbReference type="ARBA" id="ARBA00023136"/>
    </source>
</evidence>
<evidence type="ECO:0008006" key="9">
    <source>
        <dbReference type="Google" id="ProtNLM"/>
    </source>
</evidence>
<evidence type="ECO:0000256" key="4">
    <source>
        <dbReference type="ARBA" id="ARBA00022989"/>
    </source>
</evidence>
<feature type="transmembrane region" description="Helical" evidence="6">
    <location>
        <begin position="35"/>
        <end position="54"/>
    </location>
</feature>
<keyword evidence="4 6" id="KW-1133">Transmembrane helix</keyword>
<comment type="subcellular location">
    <subcellularLocation>
        <location evidence="1">Cell membrane</location>
        <topology evidence="1">Multi-pass membrane protein</topology>
    </subcellularLocation>
</comment>
<dbReference type="PANTHER" id="PTHR39087">
    <property type="entry name" value="UPF0104 MEMBRANE PROTEIN MJ1595"/>
    <property type="match status" value="1"/>
</dbReference>
<dbReference type="Proteomes" id="UP000317122">
    <property type="component" value="Unassembled WGS sequence"/>
</dbReference>
<dbReference type="Pfam" id="PF03706">
    <property type="entry name" value="LPG_synthase_TM"/>
    <property type="match status" value="1"/>
</dbReference>
<feature type="transmembrane region" description="Helical" evidence="6">
    <location>
        <begin position="106"/>
        <end position="133"/>
    </location>
</feature>
<dbReference type="PANTHER" id="PTHR39087:SF2">
    <property type="entry name" value="UPF0104 MEMBRANE PROTEIN MJ1595"/>
    <property type="match status" value="1"/>
</dbReference>
<evidence type="ECO:0000256" key="3">
    <source>
        <dbReference type="ARBA" id="ARBA00022692"/>
    </source>
</evidence>
<sequence>MRKIAGLLVSAALLALLYAFIDVDGLWQAARAADPWWLVAGILFFIPLTLLTAWRFTLVVIGRIGFVEANRLILAASTLNMFLPSKLGDLAKAHVLSRRHGTSPSIAFAIVVLEKSLDMMSLLVWGVFGLVVVGIGRPAMLWFLVPVAGLCALLVLLILPLRILPFFLSHFGRLLPGRLAGALSAFAGSWQEMSEWFWATPVRALGVILVSVVIWGAHLLQFWLFSQALNGHVPVLENAAFATLSILVGLLPFTFAGVGTRDAAIVYFYAPYLSAGAAAVLGILATLRYVLPAIAGAPFVADFLGLVRRSDPAGGGLRPSRGRKN</sequence>
<evidence type="ECO:0000313" key="8">
    <source>
        <dbReference type="Proteomes" id="UP000317122"/>
    </source>
</evidence>
<feature type="transmembrane region" description="Helical" evidence="6">
    <location>
        <begin position="264"/>
        <end position="287"/>
    </location>
</feature>
<dbReference type="RefSeq" id="WP_145719198.1">
    <property type="nucleotide sequence ID" value="NZ_BSPF01000094.1"/>
</dbReference>
<dbReference type="NCBIfam" id="TIGR00374">
    <property type="entry name" value="flippase-like domain"/>
    <property type="match status" value="1"/>
</dbReference>
<comment type="caution">
    <text evidence="7">The sequence shown here is derived from an EMBL/GenBank/DDBJ whole genome shotgun (WGS) entry which is preliminary data.</text>
</comment>
<keyword evidence="5 6" id="KW-0472">Membrane</keyword>
<feature type="transmembrane region" description="Helical" evidence="6">
    <location>
        <begin position="139"/>
        <end position="159"/>
    </location>
</feature>
<dbReference type="InterPro" id="IPR022791">
    <property type="entry name" value="L-PG_synthase/AglD"/>
</dbReference>
<name>A0A562NTK9_9HYPH</name>
<gene>
    <name evidence="7" type="ORF">IQ26_03371</name>
</gene>
<protein>
    <recommendedName>
        <fullName evidence="9">Lysylphosphatidylglycerol synthase-like protein</fullName>
    </recommendedName>
</protein>
<reference evidence="7 8" key="1">
    <citation type="journal article" date="2015" name="Stand. Genomic Sci.">
        <title>Genomic Encyclopedia of Bacterial and Archaeal Type Strains, Phase III: the genomes of soil and plant-associated and newly described type strains.</title>
        <authorList>
            <person name="Whitman W.B."/>
            <person name="Woyke T."/>
            <person name="Klenk H.P."/>
            <person name="Zhou Y."/>
            <person name="Lilburn T.G."/>
            <person name="Beck B.J."/>
            <person name="De Vos P."/>
            <person name="Vandamme P."/>
            <person name="Eisen J.A."/>
            <person name="Garrity G."/>
            <person name="Hugenholtz P."/>
            <person name="Kyrpides N.C."/>
        </authorList>
    </citation>
    <scope>NUCLEOTIDE SEQUENCE [LARGE SCALE GENOMIC DNA]</scope>
    <source>
        <strain evidence="7 8">CGMCC 1.2546</strain>
    </source>
</reference>
<evidence type="ECO:0000256" key="1">
    <source>
        <dbReference type="ARBA" id="ARBA00004651"/>
    </source>
</evidence>
<dbReference type="GO" id="GO:0005886">
    <property type="term" value="C:plasma membrane"/>
    <property type="evidence" value="ECO:0007669"/>
    <property type="project" value="UniProtKB-SubCell"/>
</dbReference>
<keyword evidence="8" id="KW-1185">Reference proteome</keyword>
<feature type="transmembrane region" description="Helical" evidence="6">
    <location>
        <begin position="202"/>
        <end position="226"/>
    </location>
</feature>
<keyword evidence="2" id="KW-1003">Cell membrane</keyword>
<dbReference type="OrthoDB" id="8111405at2"/>
<organism evidence="7 8">
    <name type="scientific">Mesorhizobium tianshanense</name>
    <dbReference type="NCBI Taxonomy" id="39844"/>
    <lineage>
        <taxon>Bacteria</taxon>
        <taxon>Pseudomonadati</taxon>
        <taxon>Pseudomonadota</taxon>
        <taxon>Alphaproteobacteria</taxon>
        <taxon>Hyphomicrobiales</taxon>
        <taxon>Phyllobacteriaceae</taxon>
        <taxon>Mesorhizobium</taxon>
    </lineage>
</organism>
<evidence type="ECO:0000313" key="7">
    <source>
        <dbReference type="EMBL" id="TWI35390.1"/>
    </source>
</evidence>